<evidence type="ECO:0000256" key="15">
    <source>
        <dbReference type="RuleBase" id="RU000504"/>
    </source>
</evidence>
<dbReference type="InterPro" id="IPR015795">
    <property type="entry name" value="Pyrv_Knase_C"/>
</dbReference>
<dbReference type="EC" id="2.7.1.40" evidence="5 14"/>
<dbReference type="PANTHER" id="PTHR11817">
    <property type="entry name" value="PYRUVATE KINASE"/>
    <property type="match status" value="1"/>
</dbReference>
<keyword evidence="13 18" id="KW-0670">Pyruvate</keyword>
<dbReference type="FunFam" id="2.40.33.10:FF:000001">
    <property type="entry name" value="Pyruvate kinase"/>
    <property type="match status" value="1"/>
</dbReference>
<dbReference type="PROSITE" id="PS00110">
    <property type="entry name" value="PYRUVATE_KINASE"/>
    <property type="match status" value="1"/>
</dbReference>
<evidence type="ECO:0000256" key="4">
    <source>
        <dbReference type="ARBA" id="ARBA00008663"/>
    </source>
</evidence>
<keyword evidence="6 15" id="KW-0808">Transferase</keyword>
<dbReference type="SUPFAM" id="SSF50800">
    <property type="entry name" value="PK beta-barrel domain-like"/>
    <property type="match status" value="1"/>
</dbReference>
<evidence type="ECO:0000256" key="1">
    <source>
        <dbReference type="ARBA" id="ARBA00001946"/>
    </source>
</evidence>
<feature type="domain" description="Pyruvate kinase C-terminal" evidence="17">
    <location>
        <begin position="357"/>
        <end position="470"/>
    </location>
</feature>
<evidence type="ECO:0000256" key="5">
    <source>
        <dbReference type="ARBA" id="ARBA00012142"/>
    </source>
</evidence>
<evidence type="ECO:0000259" key="16">
    <source>
        <dbReference type="Pfam" id="PF00224"/>
    </source>
</evidence>
<dbReference type="Gene3D" id="3.40.1380.20">
    <property type="entry name" value="Pyruvate kinase, C-terminal domain"/>
    <property type="match status" value="1"/>
</dbReference>
<evidence type="ECO:0000259" key="17">
    <source>
        <dbReference type="Pfam" id="PF02887"/>
    </source>
</evidence>
<keyword evidence="10" id="KW-0067">ATP-binding</keyword>
<dbReference type="SUPFAM" id="SSF52935">
    <property type="entry name" value="PK C-terminal domain-like"/>
    <property type="match status" value="1"/>
</dbReference>
<dbReference type="InterPro" id="IPR018209">
    <property type="entry name" value="Pyrv_Knase_AS"/>
</dbReference>
<dbReference type="NCBIfam" id="TIGR01064">
    <property type="entry name" value="pyruv_kin"/>
    <property type="match status" value="1"/>
</dbReference>
<sequence>MNSSLSRTKVVATIGPASNKLEVLRELVQAGMRVARLNFSHGSYDDHAKVVSRLRQVSEELDIPVTLLQDLQGPKIRVGRFPEGELELIPGASVTLVPETEYNGQEQTIPIDYPFLAEEAQSGAQVLLDDGLLELKIMSIQGNQVECKVMEGGILKNRKGVNLPSLSLRLPSMTEKDKQDLTFGLDQGIDWVSLSFVRSAEDIITLREFLHEHEADHVQVMAKIEKPQAVENLEAIMQQCDGLMVARGDLGVEMSPERVPKLQKRIIQSCNQQGVPVITATQMLDSMIRNPRPTRAEASDVANAIMDGTDAVMLSGESAVGAYPVKAVEMLVRIARDTEKEAEFVNYPPAEIDETHALSEALNTIDKILDLRCIACFTTSGYTATLAAAERPKAPVVAFTPRDRVYHRLNLVWGVKPMLLENPEDSLEELIVQINEQLLAKDLAAPGDKILVLGGSPVQKIRGTNFIKIHRIQG</sequence>
<dbReference type="InterPro" id="IPR036918">
    <property type="entry name" value="Pyrv_Knase_C_sf"/>
</dbReference>
<keyword evidence="9 15" id="KW-0418">Kinase</keyword>
<dbReference type="GO" id="GO:0000287">
    <property type="term" value="F:magnesium ion binding"/>
    <property type="evidence" value="ECO:0007669"/>
    <property type="project" value="UniProtKB-UniRule"/>
</dbReference>
<organism evidence="18 19">
    <name type="scientific">Roseofilum reptotaenium AO1-A</name>
    <dbReference type="NCBI Taxonomy" id="1925591"/>
    <lineage>
        <taxon>Bacteria</taxon>
        <taxon>Bacillati</taxon>
        <taxon>Cyanobacteriota</taxon>
        <taxon>Cyanophyceae</taxon>
        <taxon>Desertifilales</taxon>
        <taxon>Desertifilaceae</taxon>
        <taxon>Roseofilum</taxon>
    </lineage>
</organism>
<dbReference type="Gene3D" id="2.40.33.10">
    <property type="entry name" value="PK beta-barrel domain-like"/>
    <property type="match status" value="1"/>
</dbReference>
<dbReference type="NCBIfam" id="NF004978">
    <property type="entry name" value="PRK06354.1"/>
    <property type="match status" value="1"/>
</dbReference>
<proteinExistence type="inferred from homology"/>
<dbReference type="SUPFAM" id="SSF51621">
    <property type="entry name" value="Phosphoenolpyruvate/pyruvate domain"/>
    <property type="match status" value="1"/>
</dbReference>
<evidence type="ECO:0000256" key="6">
    <source>
        <dbReference type="ARBA" id="ARBA00022679"/>
    </source>
</evidence>
<keyword evidence="19" id="KW-1185">Reference proteome</keyword>
<dbReference type="Pfam" id="PF00224">
    <property type="entry name" value="PK"/>
    <property type="match status" value="1"/>
</dbReference>
<dbReference type="InterPro" id="IPR015793">
    <property type="entry name" value="Pyrv_Knase_brl"/>
</dbReference>
<dbReference type="EMBL" id="MLAW01000038">
    <property type="protein sequence ID" value="OJJ24076.1"/>
    <property type="molecule type" value="Genomic_DNA"/>
</dbReference>
<comment type="cofactor">
    <cofactor evidence="1">
        <name>Mg(2+)</name>
        <dbReference type="ChEBI" id="CHEBI:18420"/>
    </cofactor>
</comment>
<dbReference type="FunFam" id="3.20.20.60:FF:000025">
    <property type="entry name" value="Pyruvate kinase"/>
    <property type="match status" value="1"/>
</dbReference>
<dbReference type="InterPro" id="IPR015813">
    <property type="entry name" value="Pyrv/PenolPyrv_kinase-like_dom"/>
</dbReference>
<evidence type="ECO:0000256" key="10">
    <source>
        <dbReference type="ARBA" id="ARBA00022840"/>
    </source>
</evidence>
<dbReference type="InterPro" id="IPR015806">
    <property type="entry name" value="Pyrv_Knase_insert_dom_sf"/>
</dbReference>
<dbReference type="Pfam" id="PF02887">
    <property type="entry name" value="PK_C"/>
    <property type="match status" value="1"/>
</dbReference>
<evidence type="ECO:0000313" key="19">
    <source>
        <dbReference type="Proteomes" id="UP000183940"/>
    </source>
</evidence>
<dbReference type="Proteomes" id="UP000183940">
    <property type="component" value="Unassembled WGS sequence"/>
</dbReference>
<protein>
    <recommendedName>
        <fullName evidence="5 14">Pyruvate kinase</fullName>
        <ecNumber evidence="5 14">2.7.1.40</ecNumber>
    </recommendedName>
</protein>
<feature type="domain" description="Pyruvate kinase barrel" evidence="16">
    <location>
        <begin position="6"/>
        <end position="328"/>
    </location>
</feature>
<dbReference type="PRINTS" id="PR01050">
    <property type="entry name" value="PYRUVTKNASE"/>
</dbReference>
<name>A0A1L9QN64_9CYAN</name>
<dbReference type="InterPro" id="IPR040442">
    <property type="entry name" value="Pyrv_kinase-like_dom_sf"/>
</dbReference>
<keyword evidence="8" id="KW-0547">Nucleotide-binding</keyword>
<evidence type="ECO:0000256" key="3">
    <source>
        <dbReference type="ARBA" id="ARBA00004997"/>
    </source>
</evidence>
<dbReference type="Gene3D" id="3.20.20.60">
    <property type="entry name" value="Phosphoenolpyruvate-binding domains"/>
    <property type="match status" value="1"/>
</dbReference>
<evidence type="ECO:0000256" key="2">
    <source>
        <dbReference type="ARBA" id="ARBA00001958"/>
    </source>
</evidence>
<evidence type="ECO:0000256" key="14">
    <source>
        <dbReference type="NCBIfam" id="TIGR01064"/>
    </source>
</evidence>
<dbReference type="AlphaFoldDB" id="A0A1L9QN64"/>
<comment type="caution">
    <text evidence="18">The sequence shown here is derived from an EMBL/GenBank/DDBJ whole genome shotgun (WGS) entry which is preliminary data.</text>
</comment>
<keyword evidence="12 15" id="KW-0324">Glycolysis</keyword>
<keyword evidence="11 15" id="KW-0460">Magnesium</keyword>
<dbReference type="STRING" id="1925591.BI308_18540"/>
<accession>A0A1L9QN64</accession>
<comment type="cofactor">
    <cofactor evidence="2">
        <name>K(+)</name>
        <dbReference type="ChEBI" id="CHEBI:29103"/>
    </cofactor>
</comment>
<dbReference type="NCBIfam" id="NF004491">
    <property type="entry name" value="PRK05826.1"/>
    <property type="match status" value="1"/>
</dbReference>
<keyword evidence="7" id="KW-0479">Metal-binding</keyword>
<evidence type="ECO:0000256" key="8">
    <source>
        <dbReference type="ARBA" id="ARBA00022741"/>
    </source>
</evidence>
<gene>
    <name evidence="18" type="ORF">BI308_18540</name>
</gene>
<dbReference type="GO" id="GO:0016301">
    <property type="term" value="F:kinase activity"/>
    <property type="evidence" value="ECO:0007669"/>
    <property type="project" value="UniProtKB-KW"/>
</dbReference>
<reference evidence="18" key="1">
    <citation type="submission" date="2016-10" db="EMBL/GenBank/DDBJ databases">
        <title>CRISPR-Cas defence system in Roseofilum reptotaenium: evidence of a bacteriophage-cyanobacterium arms race in the coral black band disease.</title>
        <authorList>
            <person name="Buerger P."/>
            <person name="Wood-Charlson E.M."/>
            <person name="Weynberg K.D."/>
            <person name="Willis B."/>
            <person name="Van Oppen M.J."/>
        </authorList>
    </citation>
    <scope>NUCLEOTIDE SEQUENCE [LARGE SCALE GENOMIC DNA]</scope>
    <source>
        <strain evidence="18">AO1-A</strain>
    </source>
</reference>
<evidence type="ECO:0000313" key="18">
    <source>
        <dbReference type="EMBL" id="OJJ24076.1"/>
    </source>
</evidence>
<dbReference type="GO" id="GO:0030955">
    <property type="term" value="F:potassium ion binding"/>
    <property type="evidence" value="ECO:0007669"/>
    <property type="project" value="UniProtKB-UniRule"/>
</dbReference>
<dbReference type="GO" id="GO:0004743">
    <property type="term" value="F:pyruvate kinase activity"/>
    <property type="evidence" value="ECO:0007669"/>
    <property type="project" value="UniProtKB-UniRule"/>
</dbReference>
<dbReference type="InterPro" id="IPR001697">
    <property type="entry name" value="Pyr_Knase"/>
</dbReference>
<evidence type="ECO:0000256" key="9">
    <source>
        <dbReference type="ARBA" id="ARBA00022777"/>
    </source>
</evidence>
<comment type="similarity">
    <text evidence="4 15">Belongs to the pyruvate kinase family.</text>
</comment>
<comment type="pathway">
    <text evidence="3 15">Carbohydrate degradation; glycolysis; pyruvate from D-glyceraldehyde 3-phosphate: step 5/5.</text>
</comment>
<evidence type="ECO:0000256" key="11">
    <source>
        <dbReference type="ARBA" id="ARBA00022842"/>
    </source>
</evidence>
<dbReference type="InterPro" id="IPR011037">
    <property type="entry name" value="Pyrv_Knase-like_insert_dom_sf"/>
</dbReference>
<dbReference type="GO" id="GO:0005524">
    <property type="term" value="F:ATP binding"/>
    <property type="evidence" value="ECO:0007669"/>
    <property type="project" value="UniProtKB-KW"/>
</dbReference>
<comment type="catalytic activity">
    <reaction evidence="15">
        <text>pyruvate + ATP = phosphoenolpyruvate + ADP + H(+)</text>
        <dbReference type="Rhea" id="RHEA:18157"/>
        <dbReference type="ChEBI" id="CHEBI:15361"/>
        <dbReference type="ChEBI" id="CHEBI:15378"/>
        <dbReference type="ChEBI" id="CHEBI:30616"/>
        <dbReference type="ChEBI" id="CHEBI:58702"/>
        <dbReference type="ChEBI" id="CHEBI:456216"/>
        <dbReference type="EC" id="2.7.1.40"/>
    </reaction>
</comment>
<evidence type="ECO:0000256" key="12">
    <source>
        <dbReference type="ARBA" id="ARBA00023152"/>
    </source>
</evidence>
<evidence type="ECO:0000256" key="13">
    <source>
        <dbReference type="ARBA" id="ARBA00023317"/>
    </source>
</evidence>
<evidence type="ECO:0000256" key="7">
    <source>
        <dbReference type="ARBA" id="ARBA00022723"/>
    </source>
</evidence>
<dbReference type="UniPathway" id="UPA00109">
    <property type="reaction ID" value="UER00188"/>
</dbReference>